<comment type="caution">
    <text evidence="2">The sequence shown here is derived from an EMBL/GenBank/DDBJ whole genome shotgun (WGS) entry which is preliminary data.</text>
</comment>
<keyword evidence="3" id="KW-1185">Reference proteome</keyword>
<dbReference type="Pfam" id="PF11716">
    <property type="entry name" value="MDMPI_N"/>
    <property type="match status" value="1"/>
</dbReference>
<dbReference type="InterPro" id="IPR034660">
    <property type="entry name" value="DinB/YfiT-like"/>
</dbReference>
<dbReference type="NCBIfam" id="TIGR03085">
    <property type="entry name" value="TIGR03085 family metal-binding protein"/>
    <property type="match status" value="1"/>
</dbReference>
<dbReference type="RefSeq" id="WP_220659175.1">
    <property type="nucleotide sequence ID" value="NZ_BAAAII010000006.1"/>
</dbReference>
<name>A0AA90S7R8_9ACTN</name>
<dbReference type="InterPro" id="IPR024344">
    <property type="entry name" value="MDMPI_metal-binding"/>
</dbReference>
<evidence type="ECO:0000313" key="2">
    <source>
        <dbReference type="EMBL" id="MDP0397745.1"/>
    </source>
</evidence>
<proteinExistence type="predicted"/>
<protein>
    <submittedName>
        <fullName evidence="2">TIGR03085 family metal-binding protein</fullName>
    </submittedName>
</protein>
<dbReference type="InterPro" id="IPR017517">
    <property type="entry name" value="Maleyloyr_isom"/>
</dbReference>
<dbReference type="Proteomes" id="UP001178281">
    <property type="component" value="Unassembled WGS sequence"/>
</dbReference>
<sequence length="205" mass="21806">MKPARIERAALVEAARAAGPDAPTLCGDWTVTDLLAHLILRESRPDAAAGILLRPLARHTARVQESIAARPFDDLLATVAGGPPRLSPLRLVDEQANLGEFFVHTEDIRRAAPGWKPRRLDPGVEQGLAAAVARIAALTLRRAPLRISLTTEAGTLVTAGKGPDVAVIGAIGEIAMWAYGRDEALVTFEGDDPHIDRLGSVARSL</sequence>
<dbReference type="AlphaFoldDB" id="A0AA90S7R8"/>
<accession>A0AA90S7R8</accession>
<dbReference type="GO" id="GO:0046872">
    <property type="term" value="F:metal ion binding"/>
    <property type="evidence" value="ECO:0007669"/>
    <property type="project" value="InterPro"/>
</dbReference>
<gene>
    <name evidence="2" type="ORF">Q7X28_07385</name>
</gene>
<organism evidence="2 3">
    <name type="scientific">Tsukamurella strandjordii</name>
    <dbReference type="NCBI Taxonomy" id="147577"/>
    <lineage>
        <taxon>Bacteria</taxon>
        <taxon>Bacillati</taxon>
        <taxon>Actinomycetota</taxon>
        <taxon>Actinomycetes</taxon>
        <taxon>Mycobacteriales</taxon>
        <taxon>Tsukamurellaceae</taxon>
        <taxon>Tsukamurella</taxon>
    </lineage>
</organism>
<dbReference type="SUPFAM" id="SSF109854">
    <property type="entry name" value="DinB/YfiT-like putative metalloenzymes"/>
    <property type="match status" value="1"/>
</dbReference>
<dbReference type="NCBIfam" id="TIGR03083">
    <property type="entry name" value="maleylpyruvate isomerase family mycothiol-dependent enzyme"/>
    <property type="match status" value="1"/>
</dbReference>
<feature type="domain" description="Mycothiol-dependent maleylpyruvate isomerase metal-binding" evidence="1">
    <location>
        <begin position="7"/>
        <end position="77"/>
    </location>
</feature>
<dbReference type="EMBL" id="JAUTIX010000002">
    <property type="protein sequence ID" value="MDP0397745.1"/>
    <property type="molecule type" value="Genomic_DNA"/>
</dbReference>
<dbReference type="InterPro" id="IPR017519">
    <property type="entry name" value="CHP03085"/>
</dbReference>
<evidence type="ECO:0000313" key="3">
    <source>
        <dbReference type="Proteomes" id="UP001178281"/>
    </source>
</evidence>
<reference evidence="2" key="1">
    <citation type="submission" date="2023-08" db="EMBL/GenBank/DDBJ databases">
        <title>The draft genome of Tsukamurella strandjordii strain 050030.</title>
        <authorList>
            <person name="Zhao F."/>
            <person name="Feng Y."/>
            <person name="Zong Z."/>
        </authorList>
    </citation>
    <scope>NUCLEOTIDE SEQUENCE</scope>
    <source>
        <strain evidence="2">050030</strain>
    </source>
</reference>
<evidence type="ECO:0000259" key="1">
    <source>
        <dbReference type="Pfam" id="PF11716"/>
    </source>
</evidence>